<gene>
    <name evidence="9" type="primary">dus_2</name>
    <name evidence="9" type="ORF">NCTC13093_01722</name>
</gene>
<keyword evidence="10" id="KW-1185">Reference proteome</keyword>
<keyword evidence="7" id="KW-0547">Nucleotide-binding</keyword>
<organism evidence="9 10">
    <name type="scientific">Anaerobiospirillum thomasii</name>
    <dbReference type="NCBI Taxonomy" id="179995"/>
    <lineage>
        <taxon>Bacteria</taxon>
        <taxon>Pseudomonadati</taxon>
        <taxon>Pseudomonadota</taxon>
        <taxon>Gammaproteobacteria</taxon>
        <taxon>Aeromonadales</taxon>
        <taxon>Succinivibrionaceae</taxon>
        <taxon>Anaerobiospirillum</taxon>
    </lineage>
</organism>
<dbReference type="InterPro" id="IPR035587">
    <property type="entry name" value="DUS-like_FMN-bd"/>
</dbReference>
<dbReference type="InterPro" id="IPR013785">
    <property type="entry name" value="Aldolase_TIM"/>
</dbReference>
<accession>A0A2X0WXP8</accession>
<feature type="binding site" evidence="7">
    <location>
        <position position="61"/>
    </location>
    <ligand>
        <name>FMN</name>
        <dbReference type="ChEBI" id="CHEBI:58210"/>
    </ligand>
</feature>
<keyword evidence="4 5" id="KW-0560">Oxidoreductase</keyword>
<feature type="active site" description="Proton donor" evidence="6">
    <location>
        <position position="91"/>
    </location>
</feature>
<dbReference type="AlphaFoldDB" id="A0A2X0WXP8"/>
<dbReference type="InterPro" id="IPR001269">
    <property type="entry name" value="DUS_fam"/>
</dbReference>
<proteinExistence type="inferred from homology"/>
<dbReference type="Proteomes" id="UP000250086">
    <property type="component" value="Unassembled WGS sequence"/>
</dbReference>
<evidence type="ECO:0000256" key="1">
    <source>
        <dbReference type="ARBA" id="ARBA00022630"/>
    </source>
</evidence>
<evidence type="ECO:0000259" key="8">
    <source>
        <dbReference type="Pfam" id="PF01207"/>
    </source>
</evidence>
<dbReference type="CDD" id="cd02801">
    <property type="entry name" value="DUS_like_FMN"/>
    <property type="match status" value="1"/>
</dbReference>
<keyword evidence="3 5" id="KW-0819">tRNA processing</keyword>
<keyword evidence="2 5" id="KW-0288">FMN</keyword>
<dbReference type="Gene3D" id="3.20.20.70">
    <property type="entry name" value="Aldolase class I"/>
    <property type="match status" value="1"/>
</dbReference>
<evidence type="ECO:0000256" key="3">
    <source>
        <dbReference type="ARBA" id="ARBA00022694"/>
    </source>
</evidence>
<evidence type="ECO:0000256" key="6">
    <source>
        <dbReference type="PIRSR" id="PIRSR006621-1"/>
    </source>
</evidence>
<reference evidence="9 10" key="1">
    <citation type="submission" date="2018-06" db="EMBL/GenBank/DDBJ databases">
        <authorList>
            <consortium name="Pathogen Informatics"/>
            <person name="Doyle S."/>
        </authorList>
    </citation>
    <scope>NUCLEOTIDE SEQUENCE [LARGE SCALE GENOMIC DNA]</scope>
    <source>
        <strain evidence="9 10">NCTC13093</strain>
    </source>
</reference>
<feature type="domain" description="DUS-like FMN-binding" evidence="8">
    <location>
        <begin position="1"/>
        <end position="270"/>
    </location>
</feature>
<evidence type="ECO:0000256" key="5">
    <source>
        <dbReference type="PIRNR" id="PIRNR006621"/>
    </source>
</evidence>
<protein>
    <recommendedName>
        <fullName evidence="5">tRNA-dihydrouridine synthase</fullName>
        <ecNumber evidence="5">1.3.1.-</ecNumber>
    </recommendedName>
</protein>
<dbReference type="GO" id="GO:0017150">
    <property type="term" value="F:tRNA dihydrouridine synthase activity"/>
    <property type="evidence" value="ECO:0007669"/>
    <property type="project" value="InterPro"/>
</dbReference>
<name>A0A2X0WXP8_9GAMM</name>
<dbReference type="PANTHER" id="PTHR45846">
    <property type="entry name" value="TRNA-DIHYDROURIDINE(47) SYNTHASE [NAD(P)(+)]-LIKE"/>
    <property type="match status" value="1"/>
</dbReference>
<feature type="binding site" evidence="7">
    <location>
        <position position="130"/>
    </location>
    <ligand>
        <name>FMN</name>
        <dbReference type="ChEBI" id="CHEBI:58210"/>
    </ligand>
</feature>
<feature type="binding site" evidence="7">
    <location>
        <begin position="216"/>
        <end position="217"/>
    </location>
    <ligand>
        <name>FMN</name>
        <dbReference type="ChEBI" id="CHEBI:58210"/>
    </ligand>
</feature>
<dbReference type="PIRSF" id="PIRSF006621">
    <property type="entry name" value="Dus"/>
    <property type="match status" value="1"/>
</dbReference>
<evidence type="ECO:0000313" key="9">
    <source>
        <dbReference type="EMBL" id="SPT70311.1"/>
    </source>
</evidence>
<dbReference type="PANTHER" id="PTHR45846:SF1">
    <property type="entry name" value="TRNA-DIHYDROURIDINE(47) SYNTHASE [NAD(P)(+)]-LIKE"/>
    <property type="match status" value="1"/>
</dbReference>
<evidence type="ECO:0000313" key="10">
    <source>
        <dbReference type="Proteomes" id="UP000250086"/>
    </source>
</evidence>
<evidence type="ECO:0000256" key="7">
    <source>
        <dbReference type="PIRSR" id="PIRSR006621-2"/>
    </source>
</evidence>
<dbReference type="Pfam" id="PF01207">
    <property type="entry name" value="Dus"/>
    <property type="match status" value="1"/>
</dbReference>
<feature type="binding site" evidence="7">
    <location>
        <position position="159"/>
    </location>
    <ligand>
        <name>FMN</name>
        <dbReference type="ChEBI" id="CHEBI:58210"/>
    </ligand>
</feature>
<comment type="similarity">
    <text evidence="5">Belongs to the dus family.</text>
</comment>
<comment type="cofactor">
    <cofactor evidence="5 7">
        <name>FMN</name>
        <dbReference type="ChEBI" id="CHEBI:58210"/>
    </cofactor>
</comment>
<dbReference type="EC" id="1.3.1.-" evidence="5"/>
<dbReference type="GO" id="GO:0003723">
    <property type="term" value="F:RNA binding"/>
    <property type="evidence" value="ECO:0007669"/>
    <property type="project" value="TreeGrafter"/>
</dbReference>
<dbReference type="SUPFAM" id="SSF51395">
    <property type="entry name" value="FMN-linked oxidoreductases"/>
    <property type="match status" value="1"/>
</dbReference>
<evidence type="ECO:0000256" key="2">
    <source>
        <dbReference type="ARBA" id="ARBA00022643"/>
    </source>
</evidence>
<keyword evidence="1 5" id="KW-0285">Flavoprotein</keyword>
<dbReference type="EMBL" id="UAPV01000001">
    <property type="protein sequence ID" value="SPT70311.1"/>
    <property type="molecule type" value="Genomic_DNA"/>
</dbReference>
<sequence>MEGVADAPMRQVLTAHGGYDECFSEFIRVTDEVLPYKTLLRDVPELEHGAVTTSGVNVRVQFLGDNPKMLLQSAKRAVELGARAIDMNFGCPSRFVHHGGAMLLKEPELLHEIVSTLREGLDSSVHLSVKMRAGFASKEEVPVLVKAVAVDGVNEIIIHARTRKDLYREDALDWSIIKNLHELADNIPIVANGDICCYDDAQNCATISGCDRLMVGRAALMLPNIGHVIKKADKIYSSARTLALVLELMTELKKRKTHDKAVMDRSKQFLGFARRNNVILSDFFKIFCRIGDLKNAMLCLESMITALENKGIEN</sequence>
<comment type="function">
    <text evidence="5">Catalyzes the synthesis of 5,6-dihydrouridine (D), a modified base found in the D-loop of most tRNAs, via the reduction of the C5-C6 double bond in target uridines.</text>
</comment>
<evidence type="ECO:0000256" key="4">
    <source>
        <dbReference type="ARBA" id="ARBA00023002"/>
    </source>
</evidence>
<dbReference type="GO" id="GO:0050660">
    <property type="term" value="F:flavin adenine dinucleotide binding"/>
    <property type="evidence" value="ECO:0007669"/>
    <property type="project" value="InterPro"/>
</dbReference>